<dbReference type="AlphaFoldDB" id="X1MCK4"/>
<dbReference type="InterPro" id="IPR052739">
    <property type="entry name" value="FAAH2"/>
</dbReference>
<dbReference type="PANTHER" id="PTHR43372">
    <property type="entry name" value="FATTY-ACID AMIDE HYDROLASE"/>
    <property type="match status" value="1"/>
</dbReference>
<proteinExistence type="predicted"/>
<dbReference type="InterPro" id="IPR036928">
    <property type="entry name" value="AS_sf"/>
</dbReference>
<accession>X1MCK4</accession>
<comment type="caution">
    <text evidence="1">The sequence shown here is derived from an EMBL/GenBank/DDBJ whole genome shotgun (WGS) entry which is preliminary data.</text>
</comment>
<dbReference type="GO" id="GO:0012505">
    <property type="term" value="C:endomembrane system"/>
    <property type="evidence" value="ECO:0007669"/>
    <property type="project" value="TreeGrafter"/>
</dbReference>
<dbReference type="Gene3D" id="3.90.1300.10">
    <property type="entry name" value="Amidase signature (AS) domain"/>
    <property type="match status" value="1"/>
</dbReference>
<sequence length="89" mass="9889">MGGFSEFDRYDAMGLAELVRQGQVTPVELCEEAIERIERVNPKLNAVVTRMYDQGHKEASEPLPEGPFTGVPLLVKDLHYAYSGVCMTS</sequence>
<dbReference type="PANTHER" id="PTHR43372:SF4">
    <property type="entry name" value="FATTY-ACID AMIDE HYDROLASE 2"/>
    <property type="match status" value="1"/>
</dbReference>
<dbReference type="SUPFAM" id="SSF75304">
    <property type="entry name" value="Amidase signature (AS) enzymes"/>
    <property type="match status" value="1"/>
</dbReference>
<feature type="non-terminal residue" evidence="1">
    <location>
        <position position="89"/>
    </location>
</feature>
<organism evidence="1">
    <name type="scientific">marine sediment metagenome</name>
    <dbReference type="NCBI Taxonomy" id="412755"/>
    <lineage>
        <taxon>unclassified sequences</taxon>
        <taxon>metagenomes</taxon>
        <taxon>ecological metagenomes</taxon>
    </lineage>
</organism>
<protein>
    <submittedName>
        <fullName evidence="1">Uncharacterized protein</fullName>
    </submittedName>
</protein>
<reference evidence="1" key="1">
    <citation type="journal article" date="2014" name="Front. Microbiol.">
        <title>High frequency of phylogenetically diverse reductive dehalogenase-homologous genes in deep subseafloor sedimentary metagenomes.</title>
        <authorList>
            <person name="Kawai M."/>
            <person name="Futagami T."/>
            <person name="Toyoda A."/>
            <person name="Takaki Y."/>
            <person name="Nishi S."/>
            <person name="Hori S."/>
            <person name="Arai W."/>
            <person name="Tsubouchi T."/>
            <person name="Morono Y."/>
            <person name="Uchiyama I."/>
            <person name="Ito T."/>
            <person name="Fujiyama A."/>
            <person name="Inagaki F."/>
            <person name="Takami H."/>
        </authorList>
    </citation>
    <scope>NUCLEOTIDE SEQUENCE</scope>
    <source>
        <strain evidence="1">Expedition CK06-06</strain>
    </source>
</reference>
<name>X1MCK4_9ZZZZ</name>
<gene>
    <name evidence="1" type="ORF">S06H3_38192</name>
</gene>
<dbReference type="EMBL" id="BARV01023260">
    <property type="protein sequence ID" value="GAI29392.1"/>
    <property type="molecule type" value="Genomic_DNA"/>
</dbReference>
<evidence type="ECO:0000313" key="1">
    <source>
        <dbReference type="EMBL" id="GAI29392.1"/>
    </source>
</evidence>